<comment type="catalytic activity">
    <reaction evidence="6">
        <text>a 2'-deoxyadenosine in DNA + S-adenosyl-L-methionine = an N(6)-methyl-2'-deoxyadenosine in DNA + S-adenosyl-L-homocysteine + H(+)</text>
        <dbReference type="Rhea" id="RHEA:15197"/>
        <dbReference type="Rhea" id="RHEA-COMP:12418"/>
        <dbReference type="Rhea" id="RHEA-COMP:12419"/>
        <dbReference type="ChEBI" id="CHEBI:15378"/>
        <dbReference type="ChEBI" id="CHEBI:57856"/>
        <dbReference type="ChEBI" id="CHEBI:59789"/>
        <dbReference type="ChEBI" id="CHEBI:90615"/>
        <dbReference type="ChEBI" id="CHEBI:90616"/>
        <dbReference type="EC" id="2.1.1.72"/>
    </reaction>
</comment>
<dbReference type="PANTHER" id="PTHR42933:SF1">
    <property type="entry name" value="SITE-SPECIFIC DNA-METHYLTRANSFERASE (ADENINE-SPECIFIC)"/>
    <property type="match status" value="1"/>
</dbReference>
<evidence type="ECO:0000256" key="3">
    <source>
        <dbReference type="ARBA" id="ARBA00022679"/>
    </source>
</evidence>
<dbReference type="Gene3D" id="3.40.50.150">
    <property type="entry name" value="Vaccinia Virus protein VP39"/>
    <property type="match status" value="1"/>
</dbReference>
<dbReference type="InterPro" id="IPR003356">
    <property type="entry name" value="DNA_methylase_A-5"/>
</dbReference>
<keyword evidence="3" id="KW-0808">Transferase</keyword>
<keyword evidence="5" id="KW-0680">Restriction system</keyword>
<evidence type="ECO:0000256" key="1">
    <source>
        <dbReference type="ARBA" id="ARBA00011900"/>
    </source>
</evidence>
<dbReference type="Pfam" id="PF02384">
    <property type="entry name" value="N6_Mtase"/>
    <property type="match status" value="1"/>
</dbReference>
<dbReference type="PANTHER" id="PTHR42933">
    <property type="entry name" value="SLR6095 PROTEIN"/>
    <property type="match status" value="1"/>
</dbReference>
<dbReference type="GO" id="GO:0008170">
    <property type="term" value="F:N-methyltransferase activity"/>
    <property type="evidence" value="ECO:0007669"/>
    <property type="project" value="InterPro"/>
</dbReference>
<dbReference type="EMBL" id="BK032607">
    <property type="protein sequence ID" value="DAF50954.1"/>
    <property type="molecule type" value="Genomic_DNA"/>
</dbReference>
<dbReference type="InterPro" id="IPR029063">
    <property type="entry name" value="SAM-dependent_MTases_sf"/>
</dbReference>
<evidence type="ECO:0000256" key="2">
    <source>
        <dbReference type="ARBA" id="ARBA00022603"/>
    </source>
</evidence>
<dbReference type="SUPFAM" id="SSF53335">
    <property type="entry name" value="S-adenosyl-L-methionine-dependent methyltransferases"/>
    <property type="match status" value="1"/>
</dbReference>
<dbReference type="InterPro" id="IPR051537">
    <property type="entry name" value="DNA_Adenine_Mtase"/>
</dbReference>
<reference evidence="8" key="1">
    <citation type="journal article" date="2021" name="Proc. Natl. Acad. Sci. U.S.A.">
        <title>A Catalog of Tens of Thousands of Viruses from Human Metagenomes Reveals Hidden Associations with Chronic Diseases.</title>
        <authorList>
            <person name="Tisza M.J."/>
            <person name="Buck C.B."/>
        </authorList>
    </citation>
    <scope>NUCLEOTIDE SEQUENCE</scope>
    <source>
        <strain evidence="8">Ctvhu9</strain>
    </source>
</reference>
<name>A0A8S5SK73_9CAUD</name>
<protein>
    <recommendedName>
        <fullName evidence="1">site-specific DNA-methyltransferase (adenine-specific)</fullName>
        <ecNumber evidence="1">2.1.1.72</ecNumber>
    </recommendedName>
</protein>
<dbReference type="GO" id="GO:0003677">
    <property type="term" value="F:DNA binding"/>
    <property type="evidence" value="ECO:0007669"/>
    <property type="project" value="InterPro"/>
</dbReference>
<keyword evidence="4" id="KW-0949">S-adenosyl-L-methionine</keyword>
<evidence type="ECO:0000256" key="5">
    <source>
        <dbReference type="ARBA" id="ARBA00022747"/>
    </source>
</evidence>
<accession>A0A8S5SK73</accession>
<feature type="domain" description="DNA methylase adenine-specific" evidence="7">
    <location>
        <begin position="91"/>
        <end position="211"/>
    </location>
</feature>
<evidence type="ECO:0000256" key="6">
    <source>
        <dbReference type="ARBA" id="ARBA00047942"/>
    </source>
</evidence>
<evidence type="ECO:0000313" key="8">
    <source>
        <dbReference type="EMBL" id="DAF50954.1"/>
    </source>
</evidence>
<dbReference type="EC" id="2.1.1.72" evidence="1"/>
<dbReference type="GO" id="GO:0009007">
    <property type="term" value="F:site-specific DNA-methyltransferase (adenine-specific) activity"/>
    <property type="evidence" value="ECO:0007669"/>
    <property type="project" value="UniProtKB-EC"/>
</dbReference>
<sequence>MASIKVKSEYKKLVSLFNNLTGSRSLWQVFNDCIEMFALSIQNTFCFGQTFEKNENRYKDITKNYSESEIETIVKIFAEITNALEANPFQDFLGDLYMQLDMGSSALGQFFTPYTVSYAMAVSSFDEKNAKAELSQKRYISVLEPAVGGGANVIAFCEVLKNHDINYQTQCVIVCQELSKLTALMCYTALSLIGCAAVVKIGDSLSDPYTNYFAECSKGAEIWTTPMFHIQNCYKKV</sequence>
<keyword evidence="2 8" id="KW-0489">Methyltransferase</keyword>
<dbReference type="GO" id="GO:0009307">
    <property type="term" value="P:DNA restriction-modification system"/>
    <property type="evidence" value="ECO:0007669"/>
    <property type="project" value="UniProtKB-KW"/>
</dbReference>
<evidence type="ECO:0000256" key="4">
    <source>
        <dbReference type="ARBA" id="ARBA00022691"/>
    </source>
</evidence>
<dbReference type="GO" id="GO:0032259">
    <property type="term" value="P:methylation"/>
    <property type="evidence" value="ECO:0007669"/>
    <property type="project" value="UniProtKB-KW"/>
</dbReference>
<organism evidence="8">
    <name type="scientific">Siphoviridae sp. ctvhu9</name>
    <dbReference type="NCBI Taxonomy" id="2827968"/>
    <lineage>
        <taxon>Viruses</taxon>
        <taxon>Duplodnaviria</taxon>
        <taxon>Heunggongvirae</taxon>
        <taxon>Uroviricota</taxon>
        <taxon>Caudoviricetes</taxon>
    </lineage>
</organism>
<evidence type="ECO:0000259" key="7">
    <source>
        <dbReference type="Pfam" id="PF02384"/>
    </source>
</evidence>
<proteinExistence type="predicted"/>